<dbReference type="PROSITE" id="PS00062">
    <property type="entry name" value="ALDOKETO_REDUCTASE_2"/>
    <property type="match status" value="1"/>
</dbReference>
<evidence type="ECO:0000256" key="3">
    <source>
        <dbReference type="PIRSR" id="PIRSR000097-2"/>
    </source>
</evidence>
<evidence type="ECO:0000256" key="2">
    <source>
        <dbReference type="PIRSR" id="PIRSR000097-1"/>
    </source>
</evidence>
<dbReference type="Pfam" id="PF00248">
    <property type="entry name" value="Aldo_ket_red"/>
    <property type="match status" value="1"/>
</dbReference>
<dbReference type="STRING" id="4829.A0A163JFD2"/>
<dbReference type="Gene3D" id="3.20.20.100">
    <property type="entry name" value="NADP-dependent oxidoreductase domain"/>
    <property type="match status" value="1"/>
</dbReference>
<organism evidence="6">
    <name type="scientific">Absidia glauca</name>
    <name type="common">Pin mould</name>
    <dbReference type="NCBI Taxonomy" id="4829"/>
    <lineage>
        <taxon>Eukaryota</taxon>
        <taxon>Fungi</taxon>
        <taxon>Fungi incertae sedis</taxon>
        <taxon>Mucoromycota</taxon>
        <taxon>Mucoromycotina</taxon>
        <taxon>Mucoromycetes</taxon>
        <taxon>Mucorales</taxon>
        <taxon>Cunninghamellaceae</taxon>
        <taxon>Absidia</taxon>
    </lineage>
</organism>
<evidence type="ECO:0000313" key="7">
    <source>
        <dbReference type="Proteomes" id="UP000078561"/>
    </source>
</evidence>
<evidence type="ECO:0000256" key="4">
    <source>
        <dbReference type="PIRSR" id="PIRSR000097-3"/>
    </source>
</evidence>
<dbReference type="OMA" id="MHWPASL"/>
<dbReference type="InParanoid" id="A0A163JFD2"/>
<feature type="site" description="Lowers pKa of active site Tyr" evidence="4">
    <location>
        <position position="82"/>
    </location>
</feature>
<dbReference type="GO" id="GO:0016616">
    <property type="term" value="F:oxidoreductase activity, acting on the CH-OH group of donors, NAD or NADP as acceptor"/>
    <property type="evidence" value="ECO:0007669"/>
    <property type="project" value="UniProtKB-ARBA"/>
</dbReference>
<dbReference type="SUPFAM" id="SSF51430">
    <property type="entry name" value="NAD(P)-linked oxidoreductase"/>
    <property type="match status" value="1"/>
</dbReference>
<keyword evidence="7" id="KW-1185">Reference proteome</keyword>
<dbReference type="InterPro" id="IPR036812">
    <property type="entry name" value="NAD(P)_OxRdtase_dom_sf"/>
</dbReference>
<sequence length="309" mass="33466">MPSIPKTHKLNTGAEIPTVGLGTWQATAENAVYNAVKVALKAGYRHIDTAFAYGNEAEVGRGIRDGLKEAGLSRQDIFVTTKLAPVQARPSNVPSAIATSLASLGLDYVDLYLMHWPVALNPASGEMIPLRPDGSRDVDPELNGQFELTWAAMEKLVDEKKAKAIGVCNFGIHNLKRLVAAAKVPVAVNQIELHPYLPQFELLAFCAEHGIHVTAYSPLGSTNSPFLSDPQLAKIAAKHQTSVAQIMLSWGALRGSVIPKSVTAARIESNIALVDLSDEEVETINAFSKTHTQRIVRPKWGVPVFDDEF</sequence>
<dbReference type="AlphaFoldDB" id="A0A163JFD2"/>
<feature type="binding site" evidence="3">
    <location>
        <position position="115"/>
    </location>
    <ligand>
        <name>substrate</name>
    </ligand>
</feature>
<dbReference type="PROSITE" id="PS00798">
    <property type="entry name" value="ALDOKETO_REDUCTASE_1"/>
    <property type="match status" value="1"/>
</dbReference>
<dbReference type="OrthoDB" id="416253at2759"/>
<dbReference type="InterPro" id="IPR023210">
    <property type="entry name" value="NADP_OxRdtase_dom"/>
</dbReference>
<proteinExistence type="predicted"/>
<dbReference type="EMBL" id="LT552383">
    <property type="protein sequence ID" value="SAL99023.1"/>
    <property type="molecule type" value="Genomic_DNA"/>
</dbReference>
<dbReference type="PRINTS" id="PR00069">
    <property type="entry name" value="ALDKETRDTASE"/>
</dbReference>
<evidence type="ECO:0000259" key="5">
    <source>
        <dbReference type="Pfam" id="PF00248"/>
    </source>
</evidence>
<feature type="active site" description="Proton donor" evidence="2">
    <location>
        <position position="53"/>
    </location>
</feature>
<dbReference type="PROSITE" id="PS00063">
    <property type="entry name" value="ALDOKETO_REDUCTASE_3"/>
    <property type="match status" value="1"/>
</dbReference>
<name>A0A163JFD2_ABSGL</name>
<dbReference type="Proteomes" id="UP000078561">
    <property type="component" value="Unassembled WGS sequence"/>
</dbReference>
<gene>
    <name evidence="6" type="primary">ABSGL_04594.1 scaffold 5475</name>
</gene>
<keyword evidence="1" id="KW-0560">Oxidoreductase</keyword>
<evidence type="ECO:0000256" key="1">
    <source>
        <dbReference type="ARBA" id="ARBA00023002"/>
    </source>
</evidence>
<accession>A0A163JFD2</accession>
<dbReference type="InterPro" id="IPR018170">
    <property type="entry name" value="Aldo/ket_reductase_CS"/>
</dbReference>
<dbReference type="PANTHER" id="PTHR11732">
    <property type="entry name" value="ALDO/KETO REDUCTASE"/>
    <property type="match status" value="1"/>
</dbReference>
<evidence type="ECO:0000313" key="6">
    <source>
        <dbReference type="EMBL" id="SAL99023.1"/>
    </source>
</evidence>
<dbReference type="FunFam" id="3.20.20.100:FF:000002">
    <property type="entry name" value="2,5-diketo-D-gluconic acid reductase A"/>
    <property type="match status" value="1"/>
</dbReference>
<dbReference type="PIRSF" id="PIRSF000097">
    <property type="entry name" value="AKR"/>
    <property type="match status" value="1"/>
</dbReference>
<protein>
    <recommendedName>
        <fullName evidence="5">NADP-dependent oxidoreductase domain-containing protein</fullName>
    </recommendedName>
</protein>
<feature type="domain" description="NADP-dependent oxidoreductase" evidence="5">
    <location>
        <begin position="19"/>
        <end position="287"/>
    </location>
</feature>
<dbReference type="InterPro" id="IPR020471">
    <property type="entry name" value="AKR"/>
</dbReference>
<reference evidence="6" key="1">
    <citation type="submission" date="2016-04" db="EMBL/GenBank/DDBJ databases">
        <authorList>
            <person name="Evans L.H."/>
            <person name="Alamgir A."/>
            <person name="Owens N."/>
            <person name="Weber N.D."/>
            <person name="Virtaneva K."/>
            <person name="Barbian K."/>
            <person name="Babar A."/>
            <person name="Rosenke K."/>
        </authorList>
    </citation>
    <scope>NUCLEOTIDE SEQUENCE [LARGE SCALE GENOMIC DNA]</scope>
    <source>
        <strain evidence="6">CBS 101.48</strain>
    </source>
</reference>